<dbReference type="GO" id="GO:0051666">
    <property type="term" value="P:actin cortical patch localization"/>
    <property type="evidence" value="ECO:0007669"/>
    <property type="project" value="TreeGrafter"/>
</dbReference>
<gene>
    <name evidence="3" type="primary">SPOSA6832_01660</name>
</gene>
<evidence type="ECO:0000259" key="2">
    <source>
        <dbReference type="Pfam" id="PF09431"/>
    </source>
</evidence>
<feature type="domain" description="SPIN90/Ldb17 leucine-rich" evidence="2">
    <location>
        <begin position="265"/>
        <end position="427"/>
    </location>
</feature>
<dbReference type="PANTHER" id="PTHR13357">
    <property type="entry name" value="SH3 ADAPTER PROTEIN SPIN90 NCK INTERACTING PROTEIN WITH SH3 DOMAIN"/>
    <property type="match status" value="1"/>
</dbReference>
<protein>
    <submittedName>
        <fullName evidence="3">SPOSA6832_01660-mRNA-1:cds</fullName>
    </submittedName>
</protein>
<dbReference type="GO" id="GO:0071933">
    <property type="term" value="F:Arp2/3 complex binding"/>
    <property type="evidence" value="ECO:0007669"/>
    <property type="project" value="TreeGrafter"/>
</dbReference>
<feature type="compositionally biased region" description="Basic residues" evidence="1">
    <location>
        <begin position="494"/>
        <end position="507"/>
    </location>
</feature>
<proteinExistence type="predicted"/>
<dbReference type="InterPro" id="IPR018556">
    <property type="entry name" value="SPIN90/Ldb17_LRD"/>
</dbReference>
<dbReference type="OrthoDB" id="445362at2759"/>
<evidence type="ECO:0000313" key="4">
    <source>
        <dbReference type="Proteomes" id="UP000243876"/>
    </source>
</evidence>
<sequence>MDCGQEYTFTTPEQFWSELDDLISVSPDSTLEQLDYALRNYIAFASTFMGQFHLRSSYHSPSSSSLAIGVRTDEYLAAPGALDHALLALLSAPLFTSHVDRMTAAIIRSIASPAASSSTLFISLMLVLYLGEGANPLSTAAGISGDRRRPSAGVTVGSSKVFRAMRRQWDEVVPVLMKWVWDAGVVEDHAGGGEGGTEEEAEARRRRQVGMPAEGWEERVGTAATAVLYEVCRVQKLSPNELAYFSFDFISHLFSLVERTRDAEDETFNYTLIKLIIALNEQFMVSALPGSTSSGGNLPPPILPTVVSKPAKKERGPNLVLEVLKEKGDVCKTFGENIIFILNRADGTPDSLCVCLLILKILYLLFTTSGTQEFFFTNDLCVLVDVFIRELCDLGEESEGLKHTYLRVLHPLLTNTQLRIYPYKRPQLLRVLESLIAPSSYRDVDPTTRRLVERNLRGSWCACLRASEAEIGSGNTGSTLSVEAVAAAVGDKAQRKKRSHGSHKHRRQSLDESSISVYTSATAAASVPSFTPSQLAAKHAMIDAVTGNGYPPELVKASYASADLHEDSNSNETATLSFPAIDRDIDVDVDAPTSVSSISSGHALLHPLVHCSSTFTPRSVSATYASLSASTSSLDSPAPSIIHRRPRSTSLSASAYRHSSSRPGLSDSPPPLPPSPALSTSNLCEIPSLPGQNQKQRRRPPPPPETVSRPRTPAASEGSASSLTVGGEIGNGAQGSTKTGRRRPPPPPASAGGRSPKALTRGLEGLTVS</sequence>
<accession>A0A0D6EJY6</accession>
<feature type="compositionally biased region" description="Low complexity" evidence="1">
    <location>
        <begin position="630"/>
        <end position="640"/>
    </location>
</feature>
<dbReference type="PANTHER" id="PTHR13357:SF1">
    <property type="entry name" value="NCK-INTERACTING PROTEIN WITH SH3 DOMAIN"/>
    <property type="match status" value="1"/>
</dbReference>
<dbReference type="EMBL" id="CENE01000005">
    <property type="protein sequence ID" value="CEQ40063.1"/>
    <property type="molecule type" value="Genomic_DNA"/>
</dbReference>
<evidence type="ECO:0000313" key="3">
    <source>
        <dbReference type="EMBL" id="CEQ40063.1"/>
    </source>
</evidence>
<reference evidence="4" key="1">
    <citation type="submission" date="2015-02" db="EMBL/GenBank/DDBJ databases">
        <authorList>
            <person name="Gon?alves P."/>
        </authorList>
    </citation>
    <scope>NUCLEOTIDE SEQUENCE [LARGE SCALE GENOMIC DNA]</scope>
</reference>
<dbReference type="AlphaFoldDB" id="A0A0D6EJY6"/>
<evidence type="ECO:0000256" key="1">
    <source>
        <dbReference type="SAM" id="MobiDB-lite"/>
    </source>
</evidence>
<dbReference type="Proteomes" id="UP000243876">
    <property type="component" value="Unassembled WGS sequence"/>
</dbReference>
<dbReference type="GO" id="GO:0006897">
    <property type="term" value="P:endocytosis"/>
    <property type="evidence" value="ECO:0007669"/>
    <property type="project" value="TreeGrafter"/>
</dbReference>
<feature type="non-terminal residue" evidence="3">
    <location>
        <position position="1"/>
    </location>
</feature>
<keyword evidence="4" id="KW-1185">Reference proteome</keyword>
<dbReference type="GO" id="GO:0000147">
    <property type="term" value="P:actin cortical patch assembly"/>
    <property type="evidence" value="ECO:0007669"/>
    <property type="project" value="TreeGrafter"/>
</dbReference>
<organism evidence="3 4">
    <name type="scientific">Sporidiobolus salmonicolor</name>
    <name type="common">Yeast-like fungus</name>
    <name type="synonym">Sporobolomyces salmonicolor</name>
    <dbReference type="NCBI Taxonomy" id="5005"/>
    <lineage>
        <taxon>Eukaryota</taxon>
        <taxon>Fungi</taxon>
        <taxon>Dikarya</taxon>
        <taxon>Basidiomycota</taxon>
        <taxon>Pucciniomycotina</taxon>
        <taxon>Microbotryomycetes</taxon>
        <taxon>Sporidiobolales</taxon>
        <taxon>Sporidiobolaceae</taxon>
        <taxon>Sporobolomyces</taxon>
    </lineage>
</organism>
<dbReference type="InterPro" id="IPR030125">
    <property type="entry name" value="SPIN90/Ldb17"/>
</dbReference>
<feature type="compositionally biased region" description="Low complexity" evidence="1">
    <location>
        <begin position="648"/>
        <end position="667"/>
    </location>
</feature>
<feature type="region of interest" description="Disordered" evidence="1">
    <location>
        <begin position="630"/>
        <end position="769"/>
    </location>
</feature>
<dbReference type="GO" id="GO:0030479">
    <property type="term" value="C:actin cortical patch"/>
    <property type="evidence" value="ECO:0007669"/>
    <property type="project" value="TreeGrafter"/>
</dbReference>
<name>A0A0D6EJY6_SPOSA</name>
<dbReference type="Pfam" id="PF09431">
    <property type="entry name" value="SPIN90_LRD"/>
    <property type="match status" value="1"/>
</dbReference>
<feature type="region of interest" description="Disordered" evidence="1">
    <location>
        <begin position="491"/>
        <end position="513"/>
    </location>
</feature>